<accession>A0A1M3T7L3</accession>
<organism evidence="2 3">
    <name type="scientific">Aspergillus luchuensis (strain CBS 106.47)</name>
    <dbReference type="NCBI Taxonomy" id="1137211"/>
    <lineage>
        <taxon>Eukaryota</taxon>
        <taxon>Fungi</taxon>
        <taxon>Dikarya</taxon>
        <taxon>Ascomycota</taxon>
        <taxon>Pezizomycotina</taxon>
        <taxon>Eurotiomycetes</taxon>
        <taxon>Eurotiomycetidae</taxon>
        <taxon>Eurotiales</taxon>
        <taxon>Aspergillaceae</taxon>
        <taxon>Aspergillus</taxon>
        <taxon>Aspergillus subgen. Circumdati</taxon>
    </lineage>
</organism>
<evidence type="ECO:0000313" key="2">
    <source>
        <dbReference type="EMBL" id="OJZ82754.1"/>
    </source>
</evidence>
<sequence>MDGFVLFLFFFFSSGVTFGDFRLCYYYHYLNLYFTVLCVVLFLTFPGLLPLCLSIQLSTYIRTLMYERIDVIWMTILRDFFFLFSFSSSFSCII</sequence>
<keyword evidence="1" id="KW-0472">Membrane</keyword>
<dbReference type="AlphaFoldDB" id="A0A1M3T7L3"/>
<feature type="transmembrane region" description="Helical" evidence="1">
    <location>
        <begin position="29"/>
        <end position="51"/>
    </location>
</feature>
<evidence type="ECO:0000313" key="3">
    <source>
        <dbReference type="Proteomes" id="UP000184063"/>
    </source>
</evidence>
<keyword evidence="1" id="KW-0812">Transmembrane</keyword>
<evidence type="ECO:0000256" key="1">
    <source>
        <dbReference type="SAM" id="Phobius"/>
    </source>
</evidence>
<protein>
    <submittedName>
        <fullName evidence="2">Uncharacterized protein</fullName>
    </submittedName>
</protein>
<feature type="transmembrane region" description="Helical" evidence="1">
    <location>
        <begin position="71"/>
        <end position="90"/>
    </location>
</feature>
<dbReference type="Proteomes" id="UP000184063">
    <property type="component" value="Unassembled WGS sequence"/>
</dbReference>
<keyword evidence="1" id="KW-1133">Transmembrane helix</keyword>
<name>A0A1M3T7L3_ASPLC</name>
<reference evidence="3" key="1">
    <citation type="journal article" date="2017" name="Genome Biol.">
        <title>Comparative genomics reveals high biological diversity and specific adaptations in the industrially and medically important fungal genus Aspergillus.</title>
        <authorList>
            <person name="de Vries R.P."/>
            <person name="Riley R."/>
            <person name="Wiebenga A."/>
            <person name="Aguilar-Osorio G."/>
            <person name="Amillis S."/>
            <person name="Uchima C.A."/>
            <person name="Anderluh G."/>
            <person name="Asadollahi M."/>
            <person name="Askin M."/>
            <person name="Barry K."/>
            <person name="Battaglia E."/>
            <person name="Bayram O."/>
            <person name="Benocci T."/>
            <person name="Braus-Stromeyer S.A."/>
            <person name="Caldana C."/>
            <person name="Canovas D."/>
            <person name="Cerqueira G.C."/>
            <person name="Chen F."/>
            <person name="Chen W."/>
            <person name="Choi C."/>
            <person name="Clum A."/>
            <person name="Dos Santos R.A."/>
            <person name="Damasio A.R."/>
            <person name="Diallinas G."/>
            <person name="Emri T."/>
            <person name="Fekete E."/>
            <person name="Flipphi M."/>
            <person name="Freyberg S."/>
            <person name="Gallo A."/>
            <person name="Gournas C."/>
            <person name="Habgood R."/>
            <person name="Hainaut M."/>
            <person name="Harispe M.L."/>
            <person name="Henrissat B."/>
            <person name="Hilden K.S."/>
            <person name="Hope R."/>
            <person name="Hossain A."/>
            <person name="Karabika E."/>
            <person name="Karaffa L."/>
            <person name="Karanyi Z."/>
            <person name="Krasevec N."/>
            <person name="Kuo A."/>
            <person name="Kusch H."/>
            <person name="LaButti K."/>
            <person name="Lagendijk E.L."/>
            <person name="Lapidus A."/>
            <person name="Levasseur A."/>
            <person name="Lindquist E."/>
            <person name="Lipzen A."/>
            <person name="Logrieco A.F."/>
            <person name="MacCabe A."/>
            <person name="Maekelae M.R."/>
            <person name="Malavazi I."/>
            <person name="Melin P."/>
            <person name="Meyer V."/>
            <person name="Mielnichuk N."/>
            <person name="Miskei M."/>
            <person name="Molnar A.P."/>
            <person name="Mule G."/>
            <person name="Ngan C.Y."/>
            <person name="Orejas M."/>
            <person name="Orosz E."/>
            <person name="Ouedraogo J.P."/>
            <person name="Overkamp K.M."/>
            <person name="Park H.-S."/>
            <person name="Perrone G."/>
            <person name="Piumi F."/>
            <person name="Punt P.J."/>
            <person name="Ram A.F."/>
            <person name="Ramon A."/>
            <person name="Rauscher S."/>
            <person name="Record E."/>
            <person name="Riano-Pachon D.M."/>
            <person name="Robert V."/>
            <person name="Roehrig J."/>
            <person name="Ruller R."/>
            <person name="Salamov A."/>
            <person name="Salih N.S."/>
            <person name="Samson R.A."/>
            <person name="Sandor E."/>
            <person name="Sanguinetti M."/>
            <person name="Schuetze T."/>
            <person name="Sepcic K."/>
            <person name="Shelest E."/>
            <person name="Sherlock G."/>
            <person name="Sophianopoulou V."/>
            <person name="Squina F.M."/>
            <person name="Sun H."/>
            <person name="Susca A."/>
            <person name="Todd R.B."/>
            <person name="Tsang A."/>
            <person name="Unkles S.E."/>
            <person name="van de Wiele N."/>
            <person name="van Rossen-Uffink D."/>
            <person name="Oliveira J.V."/>
            <person name="Vesth T.C."/>
            <person name="Visser J."/>
            <person name="Yu J.-H."/>
            <person name="Zhou M."/>
            <person name="Andersen M.R."/>
            <person name="Archer D.B."/>
            <person name="Baker S.E."/>
            <person name="Benoit I."/>
            <person name="Brakhage A.A."/>
            <person name="Braus G.H."/>
            <person name="Fischer R."/>
            <person name="Frisvad J.C."/>
            <person name="Goldman G.H."/>
            <person name="Houbraken J."/>
            <person name="Oakley B."/>
            <person name="Pocsi I."/>
            <person name="Scazzocchio C."/>
            <person name="Seiboth B."/>
            <person name="vanKuyk P.A."/>
            <person name="Wortman J."/>
            <person name="Dyer P.S."/>
            <person name="Grigoriev I.V."/>
        </authorList>
    </citation>
    <scope>NUCLEOTIDE SEQUENCE [LARGE SCALE GENOMIC DNA]</scope>
    <source>
        <strain evidence="3">CBS 106.47</strain>
    </source>
</reference>
<dbReference type="EMBL" id="KV878247">
    <property type="protein sequence ID" value="OJZ82754.1"/>
    <property type="molecule type" value="Genomic_DNA"/>
</dbReference>
<gene>
    <name evidence="2" type="ORF">ASPFODRAFT_332285</name>
</gene>
<proteinExistence type="predicted"/>
<dbReference type="VEuPathDB" id="FungiDB:ASPFODRAFT_332285"/>